<organism evidence="2 3">
    <name type="scientific">Winogradskya consettensis</name>
    <dbReference type="NCBI Taxonomy" id="113560"/>
    <lineage>
        <taxon>Bacteria</taxon>
        <taxon>Bacillati</taxon>
        <taxon>Actinomycetota</taxon>
        <taxon>Actinomycetes</taxon>
        <taxon>Micromonosporales</taxon>
        <taxon>Micromonosporaceae</taxon>
        <taxon>Winogradskya</taxon>
    </lineage>
</organism>
<dbReference type="InterPro" id="IPR007569">
    <property type="entry name" value="DUF559"/>
</dbReference>
<dbReference type="InterPro" id="IPR011335">
    <property type="entry name" value="Restrct_endonuc-II-like"/>
</dbReference>
<dbReference type="Proteomes" id="UP000680865">
    <property type="component" value="Unassembled WGS sequence"/>
</dbReference>
<dbReference type="EMBL" id="BOQP01000037">
    <property type="protein sequence ID" value="GIM79293.1"/>
    <property type="molecule type" value="Genomic_DNA"/>
</dbReference>
<dbReference type="PANTHER" id="PTHR38590:SF1">
    <property type="entry name" value="BLL0828 PROTEIN"/>
    <property type="match status" value="1"/>
</dbReference>
<dbReference type="Pfam" id="PF04480">
    <property type="entry name" value="DUF559"/>
    <property type="match status" value="1"/>
</dbReference>
<dbReference type="InterPro" id="IPR047216">
    <property type="entry name" value="Endonuclease_DUF559_bact"/>
</dbReference>
<dbReference type="SUPFAM" id="SSF52980">
    <property type="entry name" value="Restriction endonuclease-like"/>
    <property type="match status" value="1"/>
</dbReference>
<evidence type="ECO:0000313" key="2">
    <source>
        <dbReference type="EMBL" id="GIM79293.1"/>
    </source>
</evidence>
<protein>
    <recommendedName>
        <fullName evidence="1">DUF559 domain-containing protein</fullName>
    </recommendedName>
</protein>
<evidence type="ECO:0000313" key="3">
    <source>
        <dbReference type="Proteomes" id="UP000680865"/>
    </source>
</evidence>
<keyword evidence="3" id="KW-1185">Reference proteome</keyword>
<evidence type="ECO:0000259" key="1">
    <source>
        <dbReference type="Pfam" id="PF04480"/>
    </source>
</evidence>
<reference evidence="2" key="1">
    <citation type="submission" date="2021-03" db="EMBL/GenBank/DDBJ databases">
        <title>Whole genome shotgun sequence of Actinoplanes consettensis NBRC 14913.</title>
        <authorList>
            <person name="Komaki H."/>
            <person name="Tamura T."/>
        </authorList>
    </citation>
    <scope>NUCLEOTIDE SEQUENCE</scope>
    <source>
        <strain evidence="2">NBRC 14913</strain>
    </source>
</reference>
<gene>
    <name evidence="2" type="ORF">Aco04nite_64750</name>
</gene>
<dbReference type="PANTHER" id="PTHR38590">
    <property type="entry name" value="BLL0828 PROTEIN"/>
    <property type="match status" value="1"/>
</dbReference>
<proteinExistence type="predicted"/>
<dbReference type="Gene3D" id="3.40.960.10">
    <property type="entry name" value="VSR Endonuclease"/>
    <property type="match status" value="1"/>
</dbReference>
<dbReference type="AlphaFoldDB" id="A0A919SYF0"/>
<comment type="caution">
    <text evidence="2">The sequence shown here is derived from an EMBL/GenBank/DDBJ whole genome shotgun (WGS) entry which is preliminary data.</text>
</comment>
<accession>A0A919SYF0</accession>
<name>A0A919SYF0_9ACTN</name>
<feature type="domain" description="DUF559" evidence="1">
    <location>
        <begin position="277"/>
        <end position="341"/>
    </location>
</feature>
<sequence>MTCEGYFVAQAWTDLPLDRPIGLTGPQAGTLALSIEVLPPGAPAIITYAAGAGERPAQIIEALLAQLDRTARELFPAWLPEARQLEGAAGAGVAAVRSMALRAAEQRGHYGPFLADLAERALSRQARPGGRLSAEIRAAGLARVIAAGFDRDRTALLVRVPVALPAPAEQALVTAARWFCDAGGFGAWFTGAPLNSADTVETIPFGTPDRTALLAGDPTEVPAPAGSVSYPPITGRPHPASHAEQLLEAALSTAPWATGRQWNQPYQVHPLTSPVRLDLLWNHERCIVEIDGPEHRQATQFAADRQRDVLLHLAGYTVLRFTNSQITQHHDLVLSQIRQLLDGRRAENHERAPHA</sequence>